<protein>
    <submittedName>
        <fullName evidence="1">Uncharacterized protein</fullName>
    </submittedName>
</protein>
<dbReference type="STRING" id="1185767.IIF7_19099"/>
<evidence type="ECO:0000313" key="1">
    <source>
        <dbReference type="EMBL" id="ORL43790.1"/>
    </source>
</evidence>
<keyword evidence="2" id="KW-1185">Reference proteome</keyword>
<dbReference type="RefSeq" id="WP_084843283.1">
    <property type="nucleotide sequence ID" value="NZ_ARYN01000025.1"/>
</dbReference>
<evidence type="ECO:0000313" key="2">
    <source>
        <dbReference type="Proteomes" id="UP000192746"/>
    </source>
</evidence>
<organism evidence="1 2">
    <name type="scientific">Zunongwangia atlantica 22II14-10F7</name>
    <dbReference type="NCBI Taxonomy" id="1185767"/>
    <lineage>
        <taxon>Bacteria</taxon>
        <taxon>Pseudomonadati</taxon>
        <taxon>Bacteroidota</taxon>
        <taxon>Flavobacteriia</taxon>
        <taxon>Flavobacteriales</taxon>
        <taxon>Flavobacteriaceae</taxon>
        <taxon>Zunongwangia</taxon>
    </lineage>
</organism>
<sequence>MSNKISKFRGYDIKKVGNEFVFCDTGEPTIETWQNRPCGHCKKHNTPEGHDGCLGTLPFVINACCGHGNYKEAYLQLENKKILRGFEAVEKMISLIS</sequence>
<accession>A0A1Y1SYG8</accession>
<comment type="caution">
    <text evidence="1">The sequence shown here is derived from an EMBL/GenBank/DDBJ whole genome shotgun (WGS) entry which is preliminary data.</text>
</comment>
<gene>
    <name evidence="1" type="ORF">IIF7_19099</name>
</gene>
<dbReference type="AlphaFoldDB" id="A0A1Y1SYG8"/>
<proteinExistence type="predicted"/>
<reference evidence="1 2" key="1">
    <citation type="submission" date="2013-04" db="EMBL/GenBank/DDBJ databases">
        <title>Zunongwangia sp. 22II14-10F7 Genome Sequencing.</title>
        <authorList>
            <person name="Lai Q."/>
            <person name="Shao Z."/>
        </authorList>
    </citation>
    <scope>NUCLEOTIDE SEQUENCE [LARGE SCALE GENOMIC DNA]</scope>
    <source>
        <strain evidence="1 2">22II14-10F7</strain>
    </source>
</reference>
<dbReference type="Proteomes" id="UP000192746">
    <property type="component" value="Unassembled WGS sequence"/>
</dbReference>
<dbReference type="EMBL" id="ARYN01000025">
    <property type="protein sequence ID" value="ORL43790.1"/>
    <property type="molecule type" value="Genomic_DNA"/>
</dbReference>
<dbReference type="OrthoDB" id="3078522at2"/>
<name>A0A1Y1SYG8_9FLAO</name>